<dbReference type="GeneID" id="109012840"/>
<dbReference type="KEGG" id="jre:109012840"/>
<reference evidence="4 5" key="1">
    <citation type="submission" date="2025-04" db="UniProtKB">
        <authorList>
            <consortium name="RefSeq"/>
        </authorList>
    </citation>
    <scope>IDENTIFICATION</scope>
    <source>
        <tissue evidence="4 5">Leaves</tissue>
    </source>
</reference>
<dbReference type="AlphaFoldDB" id="A0A6P9ERX4"/>
<feature type="region of interest" description="Disordered" evidence="1">
    <location>
        <begin position="1"/>
        <end position="108"/>
    </location>
</feature>
<feature type="compositionally biased region" description="Basic and acidic residues" evidence="1">
    <location>
        <begin position="126"/>
        <end position="149"/>
    </location>
</feature>
<evidence type="ECO:0000256" key="1">
    <source>
        <dbReference type="SAM" id="MobiDB-lite"/>
    </source>
</evidence>
<protein>
    <submittedName>
        <fullName evidence="4 5">Protein MODIFIER OF SNC1 11-like</fullName>
    </submittedName>
</protein>
<evidence type="ECO:0000259" key="2">
    <source>
        <dbReference type="Pfam" id="PF18592"/>
    </source>
</evidence>
<feature type="domain" description="THO1-MOS11 C-terminal" evidence="2">
    <location>
        <begin position="65"/>
        <end position="95"/>
    </location>
</feature>
<dbReference type="InterPro" id="IPR040746">
    <property type="entry name" value="THO1_MOS11_C"/>
</dbReference>
<dbReference type="GO" id="GO:0005634">
    <property type="term" value="C:nucleus"/>
    <property type="evidence" value="ECO:0000318"/>
    <property type="project" value="GO_Central"/>
</dbReference>
<dbReference type="RefSeq" id="XP_035545333.1">
    <property type="nucleotide sequence ID" value="XM_035689440.1"/>
</dbReference>
<evidence type="ECO:0000313" key="3">
    <source>
        <dbReference type="Proteomes" id="UP000235220"/>
    </source>
</evidence>
<dbReference type="InterPro" id="IPR044209">
    <property type="entry name" value="MOS11"/>
</dbReference>
<dbReference type="RefSeq" id="XP_035545331.1">
    <property type="nucleotide sequence ID" value="XM_035689438.1"/>
</dbReference>
<name>A0A6P9ERX4_JUGRE</name>
<evidence type="ECO:0000313" key="5">
    <source>
        <dbReference type="RefSeq" id="XP_035545332.1"/>
    </source>
</evidence>
<feature type="region of interest" description="Disordered" evidence="1">
    <location>
        <begin position="120"/>
        <end position="209"/>
    </location>
</feature>
<dbReference type="RefSeq" id="XP_035545332.1">
    <property type="nucleotide sequence ID" value="XM_035689439.1"/>
</dbReference>
<dbReference type="OrthoDB" id="5837849at2759"/>
<evidence type="ECO:0000313" key="6">
    <source>
        <dbReference type="RefSeq" id="XP_035545333.1"/>
    </source>
</evidence>
<dbReference type="Pfam" id="PF18592">
    <property type="entry name" value="Tho1_MOS11_C"/>
    <property type="match status" value="1"/>
</dbReference>
<keyword evidence="3" id="KW-1185">Reference proteome</keyword>
<gene>
    <name evidence="4 5 6" type="primary">LOC109012840</name>
</gene>
<feature type="compositionally biased region" description="Basic and acidic residues" evidence="1">
    <location>
        <begin position="83"/>
        <end position="93"/>
    </location>
</feature>
<dbReference type="GO" id="GO:0016973">
    <property type="term" value="P:poly(A)+ mRNA export from nucleus"/>
    <property type="evidence" value="ECO:0000318"/>
    <property type="project" value="GO_Central"/>
</dbReference>
<sequence>MATESEKSNPSILPAQENPVKTLDSTVSEPDLHEHSPNNILTKDCEDPNSTVSSPAGDDGPVSNIQKKTRRAERFGITLQLTEEEKRNSRAERFGMGSPLHGSEDLKRKARAERFGLCDASVAPDDESRKKTTADVEGKKKATADEEAKKKARLARFAPVSKTDTVEEEKRKARTIRFSSSPSSSLSQVNGKGDMEQKAAITGEAGGVA</sequence>
<organism evidence="3 5">
    <name type="scientific">Juglans regia</name>
    <name type="common">English walnut</name>
    <dbReference type="NCBI Taxonomy" id="51240"/>
    <lineage>
        <taxon>Eukaryota</taxon>
        <taxon>Viridiplantae</taxon>
        <taxon>Streptophyta</taxon>
        <taxon>Embryophyta</taxon>
        <taxon>Tracheophyta</taxon>
        <taxon>Spermatophyta</taxon>
        <taxon>Magnoliopsida</taxon>
        <taxon>eudicotyledons</taxon>
        <taxon>Gunneridae</taxon>
        <taxon>Pentapetalae</taxon>
        <taxon>rosids</taxon>
        <taxon>fabids</taxon>
        <taxon>Fagales</taxon>
        <taxon>Juglandaceae</taxon>
        <taxon>Juglans</taxon>
    </lineage>
</organism>
<evidence type="ECO:0000313" key="4">
    <source>
        <dbReference type="RefSeq" id="XP_035545331.1"/>
    </source>
</evidence>
<dbReference type="Gramene" id="Jr04_03760_p1">
    <property type="protein sequence ID" value="cds.Jr04_03760_p1"/>
    <property type="gene ID" value="Jr04_03760"/>
</dbReference>
<dbReference type="PANTHER" id="PTHR47701:SF2">
    <property type="entry name" value="PROTEIN MODIFIER OF SNC1 11"/>
    <property type="match status" value="1"/>
</dbReference>
<dbReference type="Proteomes" id="UP000235220">
    <property type="component" value="Chromosome 4"/>
</dbReference>
<proteinExistence type="predicted"/>
<accession>A0A6P9ERX4</accession>
<dbReference type="PANTHER" id="PTHR47701">
    <property type="entry name" value="PROTEIN MODIFIER OF SNC1 11"/>
    <property type="match status" value="1"/>
</dbReference>